<feature type="region of interest" description="Disordered" evidence="1">
    <location>
        <begin position="107"/>
        <end position="260"/>
    </location>
</feature>
<name>A0AAV5TB23_9BILA</name>
<evidence type="ECO:0000313" key="2">
    <source>
        <dbReference type="EMBL" id="GMS89874.1"/>
    </source>
</evidence>
<feature type="compositionally biased region" description="Basic and acidic residues" evidence="1">
    <location>
        <begin position="589"/>
        <end position="616"/>
    </location>
</feature>
<keyword evidence="3" id="KW-1185">Reference proteome</keyword>
<evidence type="ECO:0000313" key="3">
    <source>
        <dbReference type="Proteomes" id="UP001432027"/>
    </source>
</evidence>
<protein>
    <submittedName>
        <fullName evidence="2">Uncharacterized protein</fullName>
    </submittedName>
</protein>
<dbReference type="Proteomes" id="UP001432027">
    <property type="component" value="Unassembled WGS sequence"/>
</dbReference>
<gene>
    <name evidence="2" type="ORF">PENTCL1PPCAC_12049</name>
</gene>
<sequence length="978" mass="107083">MSTDNGRTRSISAEERGLITQDFYEFSRLGKLTLPCIHQLYTSSNWVQYPEELRYFFSQTLVYYSARKRLEGGVDFMQTIAPFQPPIEISTPVQPAIIPQDSLNQDNVAASDKHSSSFSSIKPDPVSPAESIIVIDDDSSPESSRASGAGSPTAGHIDALEEREVPSTSTSLEGEEQREETIPRLLLGGQSPDYPQDYDDVPIDDSVDHQQAPGTSANESSQSSHDRHETVALEPLFEYGGGSPSYGYEDYEDNGEDNDTPVTAANAVAGDTAEVKFEYGGGSPNYSPTYHEEAEQVAATLDTAAARAKSTTSTTATTGAREATFKFEKGGGSPNYSPSYHEETDVATTTITTAASGEDVNERPRSAASSVGALIIDEGSCASTPLLTTPADDSDKPEYDPWSPRAKVDAGRHVIQLKIDTRPATLPNGPSASPSKEGQRRKDGSANRSSEGSPPLDPHPSFPSGRPAPPTKNVTLETMEKARQWRERQWKERAQRPTLSQLDPDLSRSHLPPIIATSRSMIPGHHPSSSKPDPALSRHLSFLDNLVNTQPSHVPAVQPTAPLLVPPPAVASSDPSSTPAAVSSRTRSANRDPRLSRDGPSCRKSADHNQDRHSSMEIDDGELSSSTRASATSTSDIDAMLAWAGTKNVGAPPQHSRKRRASPSLAHPDPPPQSPSEKEQMRAATSVPQSSVRPAVPSDFEKQTMLNNAKKILLERSRLASQPTTASDHPRPVAATVSTATVPALSKEQTQTMQEKLDKMKLLKEKEEKKLLKARANTNVDHASPAKETSSTSTPPSLSEEESKKQQEVWEIAKNNLQKVMEARENNKKSVPPVTRSDPPLSSPQIQPIPLQSVQQMSQFKFNAPKAYNNPSQQLARYQMRYRPSNWPPHVQPIPNPPKENQVTCAFCDSKSHYSEYCDVYSSTFTRFERQRERRLCLTCLEKYAGNAECRKTSHRRECPYCGTHNNNLAFCRKLCKE</sequence>
<feature type="region of interest" description="Disordered" evidence="1">
    <location>
        <begin position="774"/>
        <end position="807"/>
    </location>
</feature>
<feature type="compositionally biased region" description="Polar residues" evidence="1">
    <location>
        <begin position="212"/>
        <end position="223"/>
    </location>
</feature>
<feature type="compositionally biased region" description="Acidic residues" evidence="1">
    <location>
        <begin position="196"/>
        <end position="205"/>
    </location>
</feature>
<feature type="region of interest" description="Disordered" evidence="1">
    <location>
        <begin position="824"/>
        <end position="843"/>
    </location>
</feature>
<accession>A0AAV5TB23</accession>
<feature type="region of interest" description="Disordered" evidence="1">
    <location>
        <begin position="352"/>
        <end position="536"/>
    </location>
</feature>
<evidence type="ECO:0000256" key="1">
    <source>
        <dbReference type="SAM" id="MobiDB-lite"/>
    </source>
</evidence>
<feature type="compositionally biased region" description="Low complexity" evidence="1">
    <location>
        <begin position="554"/>
        <end position="563"/>
    </location>
</feature>
<feature type="compositionally biased region" description="Pro residues" evidence="1">
    <location>
        <begin position="455"/>
        <end position="470"/>
    </location>
</feature>
<dbReference type="AlphaFoldDB" id="A0AAV5TB23"/>
<comment type="caution">
    <text evidence="2">The sequence shown here is derived from an EMBL/GenBank/DDBJ whole genome shotgun (WGS) entry which is preliminary data.</text>
</comment>
<feature type="compositionally biased region" description="Basic and acidic residues" evidence="1">
    <location>
        <begin position="478"/>
        <end position="495"/>
    </location>
</feature>
<proteinExistence type="predicted"/>
<reference evidence="2" key="1">
    <citation type="submission" date="2023-10" db="EMBL/GenBank/DDBJ databases">
        <title>Genome assembly of Pristionchus species.</title>
        <authorList>
            <person name="Yoshida K."/>
            <person name="Sommer R.J."/>
        </authorList>
    </citation>
    <scope>NUCLEOTIDE SEQUENCE</scope>
    <source>
        <strain evidence="2">RS0144</strain>
    </source>
</reference>
<feature type="region of interest" description="Disordered" evidence="1">
    <location>
        <begin position="551"/>
        <end position="632"/>
    </location>
</feature>
<dbReference type="EMBL" id="BTSX01000003">
    <property type="protein sequence ID" value="GMS89874.1"/>
    <property type="molecule type" value="Genomic_DNA"/>
</dbReference>
<feature type="compositionally biased region" description="Acidic residues" evidence="1">
    <location>
        <begin position="249"/>
        <end position="259"/>
    </location>
</feature>
<feature type="compositionally biased region" description="Low complexity" evidence="1">
    <location>
        <begin position="570"/>
        <end position="584"/>
    </location>
</feature>
<feature type="region of interest" description="Disordered" evidence="1">
    <location>
        <begin position="646"/>
        <end position="703"/>
    </location>
</feature>
<feature type="compositionally biased region" description="Low complexity" evidence="1">
    <location>
        <begin position="786"/>
        <end position="798"/>
    </location>
</feature>
<organism evidence="2 3">
    <name type="scientific">Pristionchus entomophagus</name>
    <dbReference type="NCBI Taxonomy" id="358040"/>
    <lineage>
        <taxon>Eukaryota</taxon>
        <taxon>Metazoa</taxon>
        <taxon>Ecdysozoa</taxon>
        <taxon>Nematoda</taxon>
        <taxon>Chromadorea</taxon>
        <taxon>Rhabditida</taxon>
        <taxon>Rhabditina</taxon>
        <taxon>Diplogasteromorpha</taxon>
        <taxon>Diplogasteroidea</taxon>
        <taxon>Neodiplogasteridae</taxon>
        <taxon>Pristionchus</taxon>
    </lineage>
</organism>